<keyword evidence="4" id="KW-1185">Reference proteome</keyword>
<keyword evidence="1" id="KW-1133">Transmembrane helix</keyword>
<dbReference type="Pfam" id="PF21741">
    <property type="entry name" value="DUF6867"/>
    <property type="match status" value="1"/>
</dbReference>
<dbReference type="KEGG" id="htq:FRZ44_20550"/>
<evidence type="ECO:0000313" key="3">
    <source>
        <dbReference type="EMBL" id="QEX16760.1"/>
    </source>
</evidence>
<dbReference type="Proteomes" id="UP000326202">
    <property type="component" value="Chromosome"/>
</dbReference>
<evidence type="ECO:0000313" key="4">
    <source>
        <dbReference type="Proteomes" id="UP000326202"/>
    </source>
</evidence>
<feature type="transmembrane region" description="Helical" evidence="1">
    <location>
        <begin position="75"/>
        <end position="92"/>
    </location>
</feature>
<gene>
    <name evidence="3" type="ORF">FRZ44_20550</name>
</gene>
<protein>
    <recommendedName>
        <fullName evidence="2">DUF6867 domain-containing protein</fullName>
    </recommendedName>
</protein>
<organism evidence="3 4">
    <name type="scientific">Hypericibacter terrae</name>
    <dbReference type="NCBI Taxonomy" id="2602015"/>
    <lineage>
        <taxon>Bacteria</taxon>
        <taxon>Pseudomonadati</taxon>
        <taxon>Pseudomonadota</taxon>
        <taxon>Alphaproteobacteria</taxon>
        <taxon>Rhodospirillales</taxon>
        <taxon>Dongiaceae</taxon>
        <taxon>Hypericibacter</taxon>
    </lineage>
</organism>
<dbReference type="EMBL" id="CP042906">
    <property type="protein sequence ID" value="QEX16760.1"/>
    <property type="molecule type" value="Genomic_DNA"/>
</dbReference>
<evidence type="ECO:0000259" key="2">
    <source>
        <dbReference type="Pfam" id="PF21741"/>
    </source>
</evidence>
<proteinExistence type="predicted"/>
<keyword evidence="1" id="KW-0812">Transmembrane</keyword>
<dbReference type="InterPro" id="IPR049201">
    <property type="entry name" value="DUF6867"/>
</dbReference>
<dbReference type="RefSeq" id="WP_151177075.1">
    <property type="nucleotide sequence ID" value="NZ_CP042906.1"/>
</dbReference>
<dbReference type="OrthoDB" id="9806174at2"/>
<feature type="transmembrane region" description="Helical" evidence="1">
    <location>
        <begin position="12"/>
        <end position="31"/>
    </location>
</feature>
<name>A0A5J6MKG4_9PROT</name>
<sequence length="121" mass="13477">MEFILGESIPVFIGLTIILFGGASFMMGQALGETWRPAWQNVVYGLLLTVAERLADNFLFAARIIPLSFDDVGPMIGYVSHAVVLILIALTAHRLTQARKMVSQYPWLYARSGLFGWKEIS</sequence>
<dbReference type="AlphaFoldDB" id="A0A5J6MKG4"/>
<reference evidence="3 4" key="1">
    <citation type="submission" date="2019-08" db="EMBL/GenBank/DDBJ databases">
        <title>Hyperibacter terrae gen. nov., sp. nov. and Hyperibacter viscosus sp. nov., two new members in the family Rhodospirillaceae isolated from the rhizosphere of Hypericum perforatum.</title>
        <authorList>
            <person name="Noviana Z."/>
        </authorList>
    </citation>
    <scope>NUCLEOTIDE SEQUENCE [LARGE SCALE GENOMIC DNA]</scope>
    <source>
        <strain evidence="3 4">R5913</strain>
    </source>
</reference>
<feature type="domain" description="DUF6867" evidence="2">
    <location>
        <begin position="8"/>
        <end position="119"/>
    </location>
</feature>
<keyword evidence="1" id="KW-0472">Membrane</keyword>
<accession>A0A5J6MKG4</accession>
<evidence type="ECO:0000256" key="1">
    <source>
        <dbReference type="SAM" id="Phobius"/>
    </source>
</evidence>